<name>A0A934QT34_9PSEU</name>
<reference evidence="2" key="1">
    <citation type="submission" date="2020-12" db="EMBL/GenBank/DDBJ databases">
        <title>Prauserella sp. ASG 168, a novel actinomycete isolated from cave rock.</title>
        <authorList>
            <person name="Suriyachadkun C."/>
        </authorList>
    </citation>
    <scope>NUCLEOTIDE SEQUENCE</scope>
    <source>
        <strain evidence="2">ASG 168</strain>
    </source>
</reference>
<dbReference type="InterPro" id="IPR029787">
    <property type="entry name" value="Nucleotide_cyclase"/>
</dbReference>
<sequence>MAVNRAAPAATGAHDPAGLLAAHEAIARELAAQGDWRRAYEHLGSALELARAGASCSHPQIPEQYQLEVERLRRERAQARHESLTDALTATYNRRYLDRRLGELRAPSVALVDIDLFKHINDRFGHQVGDQVLQRVVALLQQTLPPDAFCARYGGEEFVLVAPGAGPAAAVALAERARARVAGFPWTHVRPGLSVTVSVGVAPFSGTSERLDDPQKQLAEADALLYAAKRAGRNLVAHRERGLVRFLPTLRTHATRPCP</sequence>
<dbReference type="AlphaFoldDB" id="A0A934QT34"/>
<evidence type="ECO:0000313" key="2">
    <source>
        <dbReference type="EMBL" id="MBK1784859.1"/>
    </source>
</evidence>
<evidence type="ECO:0000313" key="3">
    <source>
        <dbReference type="Proteomes" id="UP000635245"/>
    </source>
</evidence>
<dbReference type="SMART" id="SM00267">
    <property type="entry name" value="GGDEF"/>
    <property type="match status" value="1"/>
</dbReference>
<dbReference type="EMBL" id="JAENJH010000002">
    <property type="protein sequence ID" value="MBK1784859.1"/>
    <property type="molecule type" value="Genomic_DNA"/>
</dbReference>
<dbReference type="NCBIfam" id="TIGR00254">
    <property type="entry name" value="GGDEF"/>
    <property type="match status" value="1"/>
</dbReference>
<comment type="caution">
    <text evidence="2">The sequence shown here is derived from an EMBL/GenBank/DDBJ whole genome shotgun (WGS) entry which is preliminary data.</text>
</comment>
<dbReference type="InterPro" id="IPR050469">
    <property type="entry name" value="Diguanylate_Cyclase"/>
</dbReference>
<dbReference type="Proteomes" id="UP000635245">
    <property type="component" value="Unassembled WGS sequence"/>
</dbReference>
<dbReference type="RefSeq" id="WP_200317563.1">
    <property type="nucleotide sequence ID" value="NZ_JAENJH010000002.1"/>
</dbReference>
<organism evidence="2 3">
    <name type="scientific">Prauserella cavernicola</name>
    <dbReference type="NCBI Taxonomy" id="2800127"/>
    <lineage>
        <taxon>Bacteria</taxon>
        <taxon>Bacillati</taxon>
        <taxon>Actinomycetota</taxon>
        <taxon>Actinomycetes</taxon>
        <taxon>Pseudonocardiales</taxon>
        <taxon>Pseudonocardiaceae</taxon>
        <taxon>Prauserella</taxon>
    </lineage>
</organism>
<evidence type="ECO:0000259" key="1">
    <source>
        <dbReference type="PROSITE" id="PS50887"/>
    </source>
</evidence>
<dbReference type="InterPro" id="IPR000160">
    <property type="entry name" value="GGDEF_dom"/>
</dbReference>
<dbReference type="PROSITE" id="PS50887">
    <property type="entry name" value="GGDEF"/>
    <property type="match status" value="1"/>
</dbReference>
<dbReference type="PANTHER" id="PTHR45138">
    <property type="entry name" value="REGULATORY COMPONENTS OF SENSORY TRANSDUCTION SYSTEM"/>
    <property type="match status" value="1"/>
</dbReference>
<dbReference type="Gene3D" id="3.30.70.270">
    <property type="match status" value="1"/>
</dbReference>
<dbReference type="GO" id="GO:0052621">
    <property type="term" value="F:diguanylate cyclase activity"/>
    <property type="evidence" value="ECO:0007669"/>
    <property type="project" value="TreeGrafter"/>
</dbReference>
<dbReference type="PANTHER" id="PTHR45138:SF9">
    <property type="entry name" value="DIGUANYLATE CYCLASE DGCM-RELATED"/>
    <property type="match status" value="1"/>
</dbReference>
<gene>
    <name evidence="2" type="ORF">JHE00_11020</name>
</gene>
<dbReference type="GO" id="GO:0005886">
    <property type="term" value="C:plasma membrane"/>
    <property type="evidence" value="ECO:0007669"/>
    <property type="project" value="TreeGrafter"/>
</dbReference>
<accession>A0A934QT34</accession>
<protein>
    <submittedName>
        <fullName evidence="2">GGDEF domain-containing protein</fullName>
    </submittedName>
</protein>
<dbReference type="InterPro" id="IPR043128">
    <property type="entry name" value="Rev_trsase/Diguanyl_cyclase"/>
</dbReference>
<keyword evidence="3" id="KW-1185">Reference proteome</keyword>
<dbReference type="CDD" id="cd01949">
    <property type="entry name" value="GGDEF"/>
    <property type="match status" value="1"/>
</dbReference>
<dbReference type="GO" id="GO:1902201">
    <property type="term" value="P:negative regulation of bacterial-type flagellum-dependent cell motility"/>
    <property type="evidence" value="ECO:0007669"/>
    <property type="project" value="TreeGrafter"/>
</dbReference>
<feature type="domain" description="GGDEF" evidence="1">
    <location>
        <begin position="105"/>
        <end position="241"/>
    </location>
</feature>
<dbReference type="FunFam" id="3.30.70.270:FF:000001">
    <property type="entry name" value="Diguanylate cyclase domain protein"/>
    <property type="match status" value="1"/>
</dbReference>
<dbReference type="SUPFAM" id="SSF55073">
    <property type="entry name" value="Nucleotide cyclase"/>
    <property type="match status" value="1"/>
</dbReference>
<dbReference type="GO" id="GO:0043709">
    <property type="term" value="P:cell adhesion involved in single-species biofilm formation"/>
    <property type="evidence" value="ECO:0007669"/>
    <property type="project" value="TreeGrafter"/>
</dbReference>
<dbReference type="Pfam" id="PF00990">
    <property type="entry name" value="GGDEF"/>
    <property type="match status" value="1"/>
</dbReference>
<proteinExistence type="predicted"/>